<comment type="caution">
    <text evidence="2">The sequence shown here is derived from an EMBL/GenBank/DDBJ whole genome shotgun (WGS) entry which is preliminary data.</text>
</comment>
<dbReference type="OrthoDB" id="2308815at2759"/>
<name>A0A2K0T5X5_9HYPO</name>
<dbReference type="AlphaFoldDB" id="A0A2K0T5X5"/>
<dbReference type="Pfam" id="PF02515">
    <property type="entry name" value="CoA_transf_3"/>
    <property type="match status" value="1"/>
</dbReference>
<evidence type="ECO:0000256" key="1">
    <source>
        <dbReference type="ARBA" id="ARBA00008383"/>
    </source>
</evidence>
<dbReference type="Proteomes" id="UP000236546">
    <property type="component" value="Unassembled WGS sequence"/>
</dbReference>
<sequence>MAVQDRVEGVYGPGSFTDTAFTSVPVESKRLLVELAKKTPGFTTDQSLIDGVKFVGDELPCIPGPIKSQAFVAALHGLAGIVGHEILQLRGFKTSGETTINTDAAGLFPATPALVHIDGSDGPQILKNPAVKAFDHGALGTPVKLRSQAIYPTATPGVWFQLHGSLGPEPILRSIGVDPNATFASGDEAYEHIKKVTQTYTASDLEQLMLSRGFPGSIVHSPASWLDTTMGRSLARHPLVDYSKVQFTEVIPPVAFPTAQENPDARPLAGIKVLELARVIAAPACGTILAAMGADVIRVNSSRLPDFTPAQVTLMAGKRSIDLDLEKDKDKETLESLVADADVIIQGYRLGSLERRGFGRSLALKLAAARKRGVVYLDENCYGPDGYYAERPGWQQIADAAAGSSYVIGKSYGFPDGQGVLPSLPISDMSTGILSAVNVMSMLRDRARYGGSWSGCSSLTGYNAATLQSWVGLYQPDIVKRIQDRFQFEPMTSDLHVIELYYAIARSWDRYAERSGNSYTRNEEFYTHFKDSVYGKDLRILAPIVQYTNPLDRDSTPTWTSPPVPFCFNETAVFN</sequence>
<protein>
    <submittedName>
        <fullName evidence="2">Uncharacterized protein</fullName>
    </submittedName>
</protein>
<dbReference type="SUPFAM" id="SSF89796">
    <property type="entry name" value="CoA-transferase family III (CaiB/BaiF)"/>
    <property type="match status" value="2"/>
</dbReference>
<dbReference type="InterPro" id="IPR023606">
    <property type="entry name" value="CoA-Trfase_III_dom_1_sf"/>
</dbReference>
<dbReference type="GO" id="GO:0003824">
    <property type="term" value="F:catalytic activity"/>
    <property type="evidence" value="ECO:0007669"/>
    <property type="project" value="InterPro"/>
</dbReference>
<evidence type="ECO:0000313" key="2">
    <source>
        <dbReference type="EMBL" id="PNP40922.1"/>
    </source>
</evidence>
<evidence type="ECO:0000313" key="3">
    <source>
        <dbReference type="Proteomes" id="UP000236546"/>
    </source>
</evidence>
<proteinExistence type="inferred from homology"/>
<accession>A0A2K0T5X5</accession>
<reference evidence="2 3" key="1">
    <citation type="submission" date="2017-02" db="EMBL/GenBank/DDBJ databases">
        <title>Genomes of Trichoderma spp. with biocontrol activity.</title>
        <authorList>
            <person name="Gardiner D."/>
            <person name="Kazan K."/>
            <person name="Vos C."/>
            <person name="Harvey P."/>
        </authorList>
    </citation>
    <scope>NUCLEOTIDE SEQUENCE [LARGE SCALE GENOMIC DNA]</scope>
    <source>
        <strain evidence="2 3">A5MH</strain>
    </source>
</reference>
<dbReference type="PANTHER" id="PTHR48229:SF1">
    <property type="entry name" value="ALPHA METHYLACYL-COA RACEMASE-RELATED"/>
    <property type="match status" value="1"/>
</dbReference>
<dbReference type="PANTHER" id="PTHR48229">
    <property type="entry name" value="CAIB/BAIF FAMILY ENZYME (AFU_ORTHOLOGUE AFUA_1G05360)-RELATED"/>
    <property type="match status" value="1"/>
</dbReference>
<dbReference type="InterPro" id="IPR003673">
    <property type="entry name" value="CoA-Trfase_fam_III"/>
</dbReference>
<dbReference type="EMBL" id="MTYH01000059">
    <property type="protein sequence ID" value="PNP40922.1"/>
    <property type="molecule type" value="Genomic_DNA"/>
</dbReference>
<comment type="similarity">
    <text evidence="1">Belongs to the CoA-transferase III family.</text>
</comment>
<dbReference type="Gene3D" id="3.40.50.10540">
    <property type="entry name" value="Crotonobetainyl-coa:carnitine coa-transferase, domain 1"/>
    <property type="match status" value="1"/>
</dbReference>
<dbReference type="InterPro" id="IPR052985">
    <property type="entry name" value="CoA-trans_III_biosynth/detox"/>
</dbReference>
<organism evidence="2 3">
    <name type="scientific">Trichoderma gamsii</name>
    <dbReference type="NCBI Taxonomy" id="398673"/>
    <lineage>
        <taxon>Eukaryota</taxon>
        <taxon>Fungi</taxon>
        <taxon>Dikarya</taxon>
        <taxon>Ascomycota</taxon>
        <taxon>Pezizomycotina</taxon>
        <taxon>Sordariomycetes</taxon>
        <taxon>Hypocreomycetidae</taxon>
        <taxon>Hypocreales</taxon>
        <taxon>Hypocreaceae</taxon>
        <taxon>Trichoderma</taxon>
    </lineage>
</organism>
<gene>
    <name evidence="2" type="ORF">TGAMA5MH_06788</name>
</gene>